<sequence>MVAERGEPLHLLVTGWALQRCTFHIFPLLPFELRSWIWKSTVEPRTVEVRVGGPAICRKAHVLISLTPVPATLQTCREAPNLNLYEQAFSETNTERRYVWVNWDLDIISIGTSYFDHFHTAAPLIKRLKFERQNTCEFFYTRKAWHDAIAEHYPYWHCGEENLYLIDPEEGGRMMKATELGAMMDQEYREIW</sequence>
<dbReference type="AlphaFoldDB" id="A0AAN7CZL5"/>
<keyword evidence="3" id="KW-1185">Reference proteome</keyword>
<gene>
    <name evidence="2" type="ORF">C7999DRAFT_39166</name>
</gene>
<comment type="caution">
    <text evidence="2">The sequence shown here is derived from an EMBL/GenBank/DDBJ whole genome shotgun (WGS) entry which is preliminary data.</text>
</comment>
<organism evidence="2 3">
    <name type="scientific">Corynascus novoguineensis</name>
    <dbReference type="NCBI Taxonomy" id="1126955"/>
    <lineage>
        <taxon>Eukaryota</taxon>
        <taxon>Fungi</taxon>
        <taxon>Dikarya</taxon>
        <taxon>Ascomycota</taxon>
        <taxon>Pezizomycotina</taxon>
        <taxon>Sordariomycetes</taxon>
        <taxon>Sordariomycetidae</taxon>
        <taxon>Sordariales</taxon>
        <taxon>Chaetomiaceae</taxon>
        <taxon>Corynascus</taxon>
    </lineage>
</organism>
<name>A0AAN7CZL5_9PEZI</name>
<reference evidence="2" key="2">
    <citation type="submission" date="2023-05" db="EMBL/GenBank/DDBJ databases">
        <authorList>
            <consortium name="Lawrence Berkeley National Laboratory"/>
            <person name="Steindorff A."/>
            <person name="Hensen N."/>
            <person name="Bonometti L."/>
            <person name="Westerberg I."/>
            <person name="Brannstrom I.O."/>
            <person name="Guillou S."/>
            <person name="Cros-Aarteil S."/>
            <person name="Calhoun S."/>
            <person name="Haridas S."/>
            <person name="Kuo A."/>
            <person name="Mondo S."/>
            <person name="Pangilinan J."/>
            <person name="Riley R."/>
            <person name="Labutti K."/>
            <person name="Andreopoulos B."/>
            <person name="Lipzen A."/>
            <person name="Chen C."/>
            <person name="Yanf M."/>
            <person name="Daum C."/>
            <person name="Ng V."/>
            <person name="Clum A."/>
            <person name="Ohm R."/>
            <person name="Martin F."/>
            <person name="Silar P."/>
            <person name="Natvig D."/>
            <person name="Lalanne C."/>
            <person name="Gautier V."/>
            <person name="Ament-Velasquez S.L."/>
            <person name="Kruys A."/>
            <person name="Hutchinson M.I."/>
            <person name="Powell A.J."/>
            <person name="Barry K."/>
            <person name="Miller A.N."/>
            <person name="Grigoriev I.V."/>
            <person name="Debuchy R."/>
            <person name="Gladieux P."/>
            <person name="Thoren M.H."/>
            <person name="Johannesson H."/>
        </authorList>
    </citation>
    <scope>NUCLEOTIDE SEQUENCE</scope>
    <source>
        <strain evidence="2">CBS 359.72</strain>
    </source>
</reference>
<accession>A0AAN7CZL5</accession>
<evidence type="ECO:0000313" key="2">
    <source>
        <dbReference type="EMBL" id="KAK4249863.1"/>
    </source>
</evidence>
<dbReference type="Pfam" id="PF20150">
    <property type="entry name" value="2EXR"/>
    <property type="match status" value="1"/>
</dbReference>
<dbReference type="PANTHER" id="PTHR35910">
    <property type="entry name" value="2EXR DOMAIN-CONTAINING PROTEIN"/>
    <property type="match status" value="1"/>
</dbReference>
<evidence type="ECO:0000313" key="3">
    <source>
        <dbReference type="Proteomes" id="UP001303647"/>
    </source>
</evidence>
<reference evidence="2" key="1">
    <citation type="journal article" date="2023" name="Mol. Phylogenet. Evol.">
        <title>Genome-scale phylogeny and comparative genomics of the fungal order Sordariales.</title>
        <authorList>
            <person name="Hensen N."/>
            <person name="Bonometti L."/>
            <person name="Westerberg I."/>
            <person name="Brannstrom I.O."/>
            <person name="Guillou S."/>
            <person name="Cros-Aarteil S."/>
            <person name="Calhoun S."/>
            <person name="Haridas S."/>
            <person name="Kuo A."/>
            <person name="Mondo S."/>
            <person name="Pangilinan J."/>
            <person name="Riley R."/>
            <person name="LaButti K."/>
            <person name="Andreopoulos B."/>
            <person name="Lipzen A."/>
            <person name="Chen C."/>
            <person name="Yan M."/>
            <person name="Daum C."/>
            <person name="Ng V."/>
            <person name="Clum A."/>
            <person name="Steindorff A."/>
            <person name="Ohm R.A."/>
            <person name="Martin F."/>
            <person name="Silar P."/>
            <person name="Natvig D.O."/>
            <person name="Lalanne C."/>
            <person name="Gautier V."/>
            <person name="Ament-Velasquez S.L."/>
            <person name="Kruys A."/>
            <person name="Hutchinson M.I."/>
            <person name="Powell A.J."/>
            <person name="Barry K."/>
            <person name="Miller A.N."/>
            <person name="Grigoriev I.V."/>
            <person name="Debuchy R."/>
            <person name="Gladieux P."/>
            <person name="Hiltunen Thoren M."/>
            <person name="Johannesson H."/>
        </authorList>
    </citation>
    <scope>NUCLEOTIDE SEQUENCE</scope>
    <source>
        <strain evidence="2">CBS 359.72</strain>
    </source>
</reference>
<feature type="domain" description="2EXR" evidence="1">
    <location>
        <begin position="23"/>
        <end position="108"/>
    </location>
</feature>
<dbReference type="PANTHER" id="PTHR35910:SF1">
    <property type="entry name" value="2EXR DOMAIN-CONTAINING PROTEIN"/>
    <property type="match status" value="1"/>
</dbReference>
<proteinExistence type="predicted"/>
<protein>
    <recommendedName>
        <fullName evidence="1">2EXR domain-containing protein</fullName>
    </recommendedName>
</protein>
<dbReference type="EMBL" id="MU857619">
    <property type="protein sequence ID" value="KAK4249863.1"/>
    <property type="molecule type" value="Genomic_DNA"/>
</dbReference>
<dbReference type="InterPro" id="IPR045518">
    <property type="entry name" value="2EXR"/>
</dbReference>
<dbReference type="Proteomes" id="UP001303647">
    <property type="component" value="Unassembled WGS sequence"/>
</dbReference>
<evidence type="ECO:0000259" key="1">
    <source>
        <dbReference type="Pfam" id="PF20150"/>
    </source>
</evidence>